<keyword evidence="10" id="KW-1185">Reference proteome</keyword>
<comment type="caution">
    <text evidence="9">The sequence shown here is derived from an EMBL/GenBank/DDBJ whole genome shotgun (WGS) entry which is preliminary data.</text>
</comment>
<dbReference type="InterPro" id="IPR011008">
    <property type="entry name" value="Dimeric_a/b-barrel"/>
</dbReference>
<feature type="domain" description="Dyp-type peroxidase N-terminal" evidence="7">
    <location>
        <begin position="14"/>
        <end position="142"/>
    </location>
</feature>
<proteinExistence type="inferred from homology"/>
<keyword evidence="2 9" id="KW-0575">Peroxidase</keyword>
<dbReference type="NCBIfam" id="TIGR01413">
    <property type="entry name" value="Dyp_perox_fam"/>
    <property type="match status" value="1"/>
</dbReference>
<feature type="domain" description="Dyp-type peroxidase C-terminal" evidence="8">
    <location>
        <begin position="145"/>
        <end position="309"/>
    </location>
</feature>
<dbReference type="PANTHER" id="PTHR30521:SF0">
    <property type="entry name" value="DYP-TYPE PEROXIDASE FAMILY PROTEIN"/>
    <property type="match status" value="1"/>
</dbReference>
<evidence type="ECO:0000256" key="3">
    <source>
        <dbReference type="ARBA" id="ARBA00022723"/>
    </source>
</evidence>
<dbReference type="GO" id="GO:0004601">
    <property type="term" value="F:peroxidase activity"/>
    <property type="evidence" value="ECO:0007669"/>
    <property type="project" value="UniProtKB-KW"/>
</dbReference>
<gene>
    <name evidence="9" type="ORF">LXN57_18300</name>
</gene>
<dbReference type="Pfam" id="PF04261">
    <property type="entry name" value="Dyp_perox_N"/>
    <property type="match status" value="1"/>
</dbReference>
<keyword evidence="4" id="KW-0560">Oxidoreductase</keyword>
<evidence type="ECO:0000256" key="5">
    <source>
        <dbReference type="ARBA" id="ARBA00023004"/>
    </source>
</evidence>
<dbReference type="RefSeq" id="WP_251799372.1">
    <property type="nucleotide sequence ID" value="NZ_JAMQOL010000022.1"/>
</dbReference>
<evidence type="ECO:0000259" key="7">
    <source>
        <dbReference type="Pfam" id="PF04261"/>
    </source>
</evidence>
<comment type="cofactor">
    <cofactor evidence="1">
        <name>heme b</name>
        <dbReference type="ChEBI" id="CHEBI:60344"/>
    </cofactor>
</comment>
<keyword evidence="5" id="KW-0408">Iron</keyword>
<evidence type="ECO:0000256" key="4">
    <source>
        <dbReference type="ARBA" id="ARBA00023002"/>
    </source>
</evidence>
<dbReference type="InterPro" id="IPR048328">
    <property type="entry name" value="Dyp_perox_C"/>
</dbReference>
<evidence type="ECO:0000313" key="9">
    <source>
        <dbReference type="EMBL" id="MCM4079529.1"/>
    </source>
</evidence>
<dbReference type="Proteomes" id="UP001523216">
    <property type="component" value="Unassembled WGS sequence"/>
</dbReference>
<organism evidence="9 10">
    <name type="scientific">Paractinoplanes hotanensis</name>
    <dbReference type="NCBI Taxonomy" id="2906497"/>
    <lineage>
        <taxon>Bacteria</taxon>
        <taxon>Bacillati</taxon>
        <taxon>Actinomycetota</taxon>
        <taxon>Actinomycetes</taxon>
        <taxon>Micromonosporales</taxon>
        <taxon>Micromonosporaceae</taxon>
        <taxon>Paractinoplanes</taxon>
    </lineage>
</organism>
<evidence type="ECO:0000259" key="8">
    <source>
        <dbReference type="Pfam" id="PF20628"/>
    </source>
</evidence>
<evidence type="ECO:0000256" key="6">
    <source>
        <dbReference type="ARBA" id="ARBA00025737"/>
    </source>
</evidence>
<name>A0ABT0Y0G5_9ACTN</name>
<dbReference type="PANTHER" id="PTHR30521">
    <property type="entry name" value="DEFERROCHELATASE/PEROXIDASE"/>
    <property type="match status" value="1"/>
</dbReference>
<dbReference type="InterPro" id="IPR006314">
    <property type="entry name" value="Dyp_peroxidase"/>
</dbReference>
<dbReference type="Pfam" id="PF20628">
    <property type="entry name" value="Dyp_perox_C"/>
    <property type="match status" value="1"/>
</dbReference>
<dbReference type="PROSITE" id="PS51404">
    <property type="entry name" value="DYP_PEROXIDASE"/>
    <property type="match status" value="1"/>
</dbReference>
<reference evidence="9 10" key="1">
    <citation type="submission" date="2022-06" db="EMBL/GenBank/DDBJ databases">
        <title>Actinoplanes abujensis sp. nov., isolated from Nigerian arid soil.</title>
        <authorList>
            <person name="Ding P."/>
        </authorList>
    </citation>
    <scope>NUCLEOTIDE SEQUENCE [LARGE SCALE GENOMIC DNA]</scope>
    <source>
        <strain evidence="10">TRM88002</strain>
    </source>
</reference>
<dbReference type="InterPro" id="IPR048327">
    <property type="entry name" value="Dyp_perox_N"/>
</dbReference>
<accession>A0ABT0Y0G5</accession>
<evidence type="ECO:0000313" key="10">
    <source>
        <dbReference type="Proteomes" id="UP001523216"/>
    </source>
</evidence>
<comment type="similarity">
    <text evidence="6">Belongs to the DyP-type peroxidase family.</text>
</comment>
<evidence type="ECO:0000256" key="2">
    <source>
        <dbReference type="ARBA" id="ARBA00022559"/>
    </source>
</evidence>
<protein>
    <submittedName>
        <fullName evidence="9">Dyp-type peroxidase</fullName>
    </submittedName>
</protein>
<sequence>MTAPRSVAPTVASQAVLAPLTDAAIFLVATVRPGGEQAVRDLLEDLSGLQRTVGFRLPAAQLSCVTGIGSDLWDRLFAGPRPAELHRFRAWKGPRHTAPSTPGDLLFHIRAGQMDVCFELAAKIGERLRGAGDIVDETHGFKYFDERDLLGFVDGTENPSGAKARNAVVIGDEDEAFAGGSYVMVQKYVHDLEAWNALKVEDQEAAIGRRKLDNVEIPDEDKAPNSHVALNVIEDADGNELKILRDNMPFGSVKEGEFGTYYIAYAATPDVPELMLRRMFLGEPYGTYDRILDFSTARTGSLFYVPTADFLDDLPSAQEPDQVGQGVQP</sequence>
<dbReference type="SUPFAM" id="SSF54909">
    <property type="entry name" value="Dimeric alpha+beta barrel"/>
    <property type="match status" value="1"/>
</dbReference>
<evidence type="ECO:0000256" key="1">
    <source>
        <dbReference type="ARBA" id="ARBA00001970"/>
    </source>
</evidence>
<dbReference type="EMBL" id="JAMQOL010000022">
    <property type="protein sequence ID" value="MCM4079529.1"/>
    <property type="molecule type" value="Genomic_DNA"/>
</dbReference>
<keyword evidence="3" id="KW-0479">Metal-binding</keyword>